<keyword evidence="6" id="KW-1185">Reference proteome</keyword>
<protein>
    <submittedName>
        <fullName evidence="5">Glycosyltransferase family 10</fullName>
    </submittedName>
</protein>
<name>A0ABS8BY40_9RHOB</name>
<gene>
    <name evidence="5" type="ORF">LGQ03_15490</name>
</gene>
<comment type="similarity">
    <text evidence="1">Belongs to the glycosyltransferase 10 family.</text>
</comment>
<dbReference type="Pfam" id="PF00852">
    <property type="entry name" value="Glyco_transf_10"/>
    <property type="match status" value="1"/>
</dbReference>
<dbReference type="EMBL" id="JAJATZ010000010">
    <property type="protein sequence ID" value="MCB5200642.1"/>
    <property type="molecule type" value="Genomic_DNA"/>
</dbReference>
<keyword evidence="3" id="KW-0808">Transferase</keyword>
<dbReference type="Proteomes" id="UP001138961">
    <property type="component" value="Unassembled WGS sequence"/>
</dbReference>
<dbReference type="PANTHER" id="PTHR11929:SF194">
    <property type="entry name" value="ALPHA-(1,3)-FUCOSYLTRANSFERASE 10"/>
    <property type="match status" value="1"/>
</dbReference>
<reference evidence="5" key="1">
    <citation type="submission" date="2021-10" db="EMBL/GenBank/DDBJ databases">
        <title>Loktanella gaetbuli sp. nov., isolated from a tidal flat.</title>
        <authorList>
            <person name="Park S."/>
            <person name="Yoon J.-H."/>
        </authorList>
    </citation>
    <scope>NUCLEOTIDE SEQUENCE</scope>
    <source>
        <strain evidence="5">TSTF-M6</strain>
    </source>
</reference>
<feature type="domain" description="Fucosyltransferase C-terminal" evidence="4">
    <location>
        <begin position="130"/>
        <end position="222"/>
    </location>
</feature>
<evidence type="ECO:0000256" key="3">
    <source>
        <dbReference type="ARBA" id="ARBA00022679"/>
    </source>
</evidence>
<accession>A0ABS8BY40</accession>
<evidence type="ECO:0000313" key="6">
    <source>
        <dbReference type="Proteomes" id="UP001138961"/>
    </source>
</evidence>
<dbReference type="InterPro" id="IPR055270">
    <property type="entry name" value="Glyco_tran_10_C"/>
</dbReference>
<dbReference type="PANTHER" id="PTHR11929">
    <property type="entry name" value="ALPHA- 1,3 -FUCOSYLTRANSFERASE"/>
    <property type="match status" value="1"/>
</dbReference>
<dbReference type="SUPFAM" id="SSF53756">
    <property type="entry name" value="UDP-Glycosyltransferase/glycogen phosphorylase"/>
    <property type="match status" value="1"/>
</dbReference>
<comment type="caution">
    <text evidence="5">The sequence shown here is derived from an EMBL/GenBank/DDBJ whole genome shotgun (WGS) entry which is preliminary data.</text>
</comment>
<evidence type="ECO:0000256" key="2">
    <source>
        <dbReference type="ARBA" id="ARBA00022676"/>
    </source>
</evidence>
<dbReference type="InterPro" id="IPR001503">
    <property type="entry name" value="Glyco_trans_10"/>
</dbReference>
<organism evidence="5 6">
    <name type="scientific">Loktanella gaetbuli</name>
    <dbReference type="NCBI Taxonomy" id="2881335"/>
    <lineage>
        <taxon>Bacteria</taxon>
        <taxon>Pseudomonadati</taxon>
        <taxon>Pseudomonadota</taxon>
        <taxon>Alphaproteobacteria</taxon>
        <taxon>Rhodobacterales</taxon>
        <taxon>Roseobacteraceae</taxon>
        <taxon>Loktanella</taxon>
    </lineage>
</organism>
<sequence>MKIAYLLPDNALKFVRYFQPYLTPSGQPRWRDAEFVVNPDGGHFDGVVVHQSVSALSRSYRLTCPPGRTLICLKEPPDITFLPRGYLAQFASVICHDTRVRHPGRRLEPGAHHWFVEVPHDDIEPTGFTDKQRLISAVVSAKTDTPGHRQRLALMHRLKAHFGDRLDWWGRGINDLTAPKITALRDHKYHICLENGAWPGYWTEKIIDAYVANCVPVYWGAPDIGRSFDPATILGIDIADPQGCIDRIETAIANDMYARVQEGLARARRQILTTYHPYQIYTDRLAALPATPAREITIAPQTDFAYAPQDRIAHRIWRWRNRHRI</sequence>
<keyword evidence="2" id="KW-0328">Glycosyltransferase</keyword>
<dbReference type="InterPro" id="IPR038577">
    <property type="entry name" value="GT10-like_C_sf"/>
</dbReference>
<evidence type="ECO:0000259" key="4">
    <source>
        <dbReference type="Pfam" id="PF00852"/>
    </source>
</evidence>
<evidence type="ECO:0000313" key="5">
    <source>
        <dbReference type="EMBL" id="MCB5200642.1"/>
    </source>
</evidence>
<proteinExistence type="inferred from homology"/>
<evidence type="ECO:0000256" key="1">
    <source>
        <dbReference type="ARBA" id="ARBA00008919"/>
    </source>
</evidence>
<dbReference type="Gene3D" id="3.40.50.11660">
    <property type="entry name" value="Glycosyl transferase family 10, C-terminal domain"/>
    <property type="match status" value="1"/>
</dbReference>
<dbReference type="RefSeq" id="WP_226749122.1">
    <property type="nucleotide sequence ID" value="NZ_JAJATZ010000010.1"/>
</dbReference>